<evidence type="ECO:0000313" key="2">
    <source>
        <dbReference type="EMBL" id="EPX82211.1"/>
    </source>
</evidence>
<dbReference type="RefSeq" id="WP_020042216.1">
    <property type="nucleotide sequence ID" value="NZ_KE557276.1"/>
</dbReference>
<keyword evidence="3" id="KW-1185">Reference proteome</keyword>
<organism evidence="2 3">
    <name type="scientific">Salipiger mucosus DSM 16094</name>
    <dbReference type="NCBI Taxonomy" id="1123237"/>
    <lineage>
        <taxon>Bacteria</taxon>
        <taxon>Pseudomonadati</taxon>
        <taxon>Pseudomonadota</taxon>
        <taxon>Alphaproteobacteria</taxon>
        <taxon>Rhodobacterales</taxon>
        <taxon>Roseobacteraceae</taxon>
        <taxon>Salipiger</taxon>
    </lineage>
</organism>
<evidence type="ECO:0000256" key="1">
    <source>
        <dbReference type="SAM" id="SignalP"/>
    </source>
</evidence>
<keyword evidence="1" id="KW-0732">Signal</keyword>
<dbReference type="EMBL" id="APVH01000026">
    <property type="protein sequence ID" value="EPX82211.1"/>
    <property type="molecule type" value="Genomic_DNA"/>
</dbReference>
<reference evidence="3" key="1">
    <citation type="journal article" date="2014" name="Stand. Genomic Sci.">
        <title>Genome sequence of the exopolysaccharide-producing Salipiger mucosus type strain (DSM 16094(T)), a moderately halophilic member of the Roseobacter clade.</title>
        <authorList>
            <person name="Riedel T."/>
            <person name="Spring S."/>
            <person name="Fiebig A."/>
            <person name="Petersen J."/>
            <person name="Kyrpides N.C."/>
            <person name="Goker M."/>
            <person name="Klenk H.P."/>
        </authorList>
    </citation>
    <scope>NUCLEOTIDE SEQUENCE [LARGE SCALE GENOMIC DNA]</scope>
    <source>
        <strain evidence="3">DSM 16094</strain>
    </source>
</reference>
<sequence length="138" mass="15593">MRYLLPLALLLCLAAFPRSGSAARDDRAGIATEYAVCTGRFAAMAQHDRMRRDPRHDAAEMRRDWMRALLDATRSDLIARADDDGALARRFLLARSRAARAQARLLNTASYDEDPRRARMARATAMRHLRACHGLLTR</sequence>
<gene>
    <name evidence="2" type="ORF">Salmuc_05468</name>
</gene>
<accession>S9QL86</accession>
<dbReference type="Proteomes" id="UP000015347">
    <property type="component" value="Unassembled WGS sequence"/>
</dbReference>
<name>S9QL86_9RHOB</name>
<dbReference type="HOGENOM" id="CLU_1853811_0_0_5"/>
<proteinExistence type="predicted"/>
<dbReference type="AlphaFoldDB" id="S9QL86"/>
<feature type="chain" id="PRO_5004555104" description="Lysozyme inhibitor LprI N-terminal domain-containing protein" evidence="1">
    <location>
        <begin position="23"/>
        <end position="138"/>
    </location>
</feature>
<comment type="caution">
    <text evidence="2">The sequence shown here is derived from an EMBL/GenBank/DDBJ whole genome shotgun (WGS) entry which is preliminary data.</text>
</comment>
<evidence type="ECO:0008006" key="4">
    <source>
        <dbReference type="Google" id="ProtNLM"/>
    </source>
</evidence>
<feature type="signal peptide" evidence="1">
    <location>
        <begin position="1"/>
        <end position="22"/>
    </location>
</feature>
<evidence type="ECO:0000313" key="3">
    <source>
        <dbReference type="Proteomes" id="UP000015347"/>
    </source>
</evidence>
<dbReference type="STRING" id="1123237.Salmuc_05468"/>
<protein>
    <recommendedName>
        <fullName evidence="4">Lysozyme inhibitor LprI N-terminal domain-containing protein</fullName>
    </recommendedName>
</protein>